<dbReference type="SUPFAM" id="SSF46955">
    <property type="entry name" value="Putative DNA-binding domain"/>
    <property type="match status" value="1"/>
</dbReference>
<dbReference type="AlphaFoldDB" id="A0A3C1KE68"/>
<protein>
    <recommendedName>
        <fullName evidence="2">Helix-turn-helix domain-containing protein</fullName>
    </recommendedName>
</protein>
<evidence type="ECO:0000256" key="1">
    <source>
        <dbReference type="SAM" id="MobiDB-lite"/>
    </source>
</evidence>
<reference evidence="3 4" key="1">
    <citation type="journal article" date="2018" name="Nat. Biotechnol.">
        <title>A standardized bacterial taxonomy based on genome phylogeny substantially revises the tree of life.</title>
        <authorList>
            <person name="Parks D.H."/>
            <person name="Chuvochina M."/>
            <person name="Waite D.W."/>
            <person name="Rinke C."/>
            <person name="Skarshewski A."/>
            <person name="Chaumeil P.A."/>
            <person name="Hugenholtz P."/>
        </authorList>
    </citation>
    <scope>NUCLEOTIDE SEQUENCE [LARGE SCALE GENOMIC DNA]</scope>
    <source>
        <strain evidence="3">UBA9152</strain>
    </source>
</reference>
<organism evidence="3 4">
    <name type="scientific">Microbacterium ginsengisoli</name>
    <dbReference type="NCBI Taxonomy" id="400772"/>
    <lineage>
        <taxon>Bacteria</taxon>
        <taxon>Bacillati</taxon>
        <taxon>Actinomycetota</taxon>
        <taxon>Actinomycetes</taxon>
        <taxon>Micrococcales</taxon>
        <taxon>Microbacteriaceae</taxon>
        <taxon>Microbacterium</taxon>
    </lineage>
</organism>
<proteinExistence type="predicted"/>
<dbReference type="InterPro" id="IPR010093">
    <property type="entry name" value="SinI_DNA-bd"/>
</dbReference>
<sequence>MRGTKRTRARRERATRRREAHRPRDGSWVELWPRAAYGRNRRDDRGSITGRRRREGRSRLPPQCQHHSRSRPPRGERLVRDYARLGGHHRRHGATRRFRDGLARCWRRREGSTVSDDRCTQEVLTVAELATILGVSGQTIYRLAAAGEIPKIKLGRAIRFHRSDVLNALRERSTAPATPLENQPDVDPWAQSAASRRKRRRA</sequence>
<feature type="region of interest" description="Disordered" evidence="1">
    <location>
        <begin position="40"/>
        <end position="75"/>
    </location>
</feature>
<gene>
    <name evidence="3" type="ORF">DCP95_10280</name>
</gene>
<evidence type="ECO:0000259" key="2">
    <source>
        <dbReference type="Pfam" id="PF12728"/>
    </source>
</evidence>
<name>A0A3C1KE68_9MICO</name>
<dbReference type="Proteomes" id="UP000257479">
    <property type="component" value="Unassembled WGS sequence"/>
</dbReference>
<comment type="caution">
    <text evidence="3">The sequence shown here is derived from an EMBL/GenBank/DDBJ whole genome shotgun (WGS) entry which is preliminary data.</text>
</comment>
<feature type="region of interest" description="Disordered" evidence="1">
    <location>
        <begin position="1"/>
        <end position="25"/>
    </location>
</feature>
<dbReference type="NCBIfam" id="TIGR01764">
    <property type="entry name" value="excise"/>
    <property type="match status" value="1"/>
</dbReference>
<dbReference type="Pfam" id="PF12728">
    <property type="entry name" value="HTH_17"/>
    <property type="match status" value="1"/>
</dbReference>
<dbReference type="InterPro" id="IPR009061">
    <property type="entry name" value="DNA-bd_dom_put_sf"/>
</dbReference>
<accession>A0A3C1KE68</accession>
<feature type="region of interest" description="Disordered" evidence="1">
    <location>
        <begin position="171"/>
        <end position="202"/>
    </location>
</feature>
<dbReference type="InterPro" id="IPR041657">
    <property type="entry name" value="HTH_17"/>
</dbReference>
<evidence type="ECO:0000313" key="4">
    <source>
        <dbReference type="Proteomes" id="UP000257479"/>
    </source>
</evidence>
<dbReference type="EMBL" id="DMNG01000173">
    <property type="protein sequence ID" value="HAN24942.1"/>
    <property type="molecule type" value="Genomic_DNA"/>
</dbReference>
<evidence type="ECO:0000313" key="3">
    <source>
        <dbReference type="EMBL" id="HAN24942.1"/>
    </source>
</evidence>
<feature type="compositionally biased region" description="Basic residues" evidence="1">
    <location>
        <begin position="1"/>
        <end position="21"/>
    </location>
</feature>
<dbReference type="GO" id="GO:0003677">
    <property type="term" value="F:DNA binding"/>
    <property type="evidence" value="ECO:0007669"/>
    <property type="project" value="InterPro"/>
</dbReference>
<feature type="domain" description="Helix-turn-helix" evidence="2">
    <location>
        <begin position="123"/>
        <end position="172"/>
    </location>
</feature>